<evidence type="ECO:0000313" key="2">
    <source>
        <dbReference type="EMBL" id="KAF4486939.1"/>
    </source>
</evidence>
<dbReference type="OrthoDB" id="20872at2759"/>
<evidence type="ECO:0000313" key="3">
    <source>
        <dbReference type="Proteomes" id="UP000011096"/>
    </source>
</evidence>
<organism evidence="2 3">
    <name type="scientific">Colletotrichum fructicola (strain Nara gc5)</name>
    <name type="common">Anthracnose fungus</name>
    <name type="synonym">Colletotrichum gloeosporioides (strain Nara gc5)</name>
    <dbReference type="NCBI Taxonomy" id="1213859"/>
    <lineage>
        <taxon>Eukaryota</taxon>
        <taxon>Fungi</taxon>
        <taxon>Dikarya</taxon>
        <taxon>Ascomycota</taxon>
        <taxon>Pezizomycotina</taxon>
        <taxon>Sordariomycetes</taxon>
        <taxon>Hypocreomycetidae</taxon>
        <taxon>Glomerellales</taxon>
        <taxon>Glomerellaceae</taxon>
        <taxon>Colletotrichum</taxon>
        <taxon>Colletotrichum gloeosporioides species complex</taxon>
    </lineage>
</organism>
<dbReference type="GeneID" id="43615193"/>
<dbReference type="AlphaFoldDB" id="A0A7J6JAF9"/>
<dbReference type="Proteomes" id="UP000011096">
    <property type="component" value="Unassembled WGS sequence"/>
</dbReference>
<feature type="region of interest" description="Disordered" evidence="1">
    <location>
        <begin position="1035"/>
        <end position="1076"/>
    </location>
</feature>
<dbReference type="PANTHER" id="PTHR39596:SF2">
    <property type="entry name" value="HET DOMAIN PROTEIN (AFU_ORTHOLOGUE AFUA_1G17550)-RELATED"/>
    <property type="match status" value="1"/>
</dbReference>
<gene>
    <name evidence="2" type="ORF">CGGC5_v006399</name>
</gene>
<evidence type="ECO:0000256" key="1">
    <source>
        <dbReference type="SAM" id="MobiDB-lite"/>
    </source>
</evidence>
<protein>
    <submittedName>
        <fullName evidence="2">Uncharacterized protein</fullName>
    </submittedName>
</protein>
<feature type="compositionally biased region" description="Basic and acidic residues" evidence="1">
    <location>
        <begin position="1054"/>
        <end position="1076"/>
    </location>
</feature>
<keyword evidence="3" id="KW-1185">Reference proteome</keyword>
<dbReference type="EMBL" id="ANPB02000003">
    <property type="protein sequence ID" value="KAF4486939.1"/>
    <property type="molecule type" value="Genomic_DNA"/>
</dbReference>
<dbReference type="RefSeq" id="XP_031889257.1">
    <property type="nucleotide sequence ID" value="XM_032031138.1"/>
</dbReference>
<proteinExistence type="predicted"/>
<feature type="compositionally biased region" description="Polar residues" evidence="1">
    <location>
        <begin position="1036"/>
        <end position="1053"/>
    </location>
</feature>
<dbReference type="InParanoid" id="A0A7J6JAF9"/>
<accession>A0A7J6JAF9</accession>
<name>A0A7J6JAF9_COLFN</name>
<sequence>MASSQDHFFKLLEYWSIDNLDALSRDYGGHSESEDAKRLRLKNYPGARSYLRFLRDSSDDYDDGPSCTGAEEDSELCWGCTSRLNEVTKIKYFRVGLKDSLLRGDADDADDVDYKCANLRTNDVSLWAKEPNFYRALAADGMGFLSQVAHVCMYAAVRPCTNARCTRLRERMDSRAPRVPGWPSLREWAITAMSCQENHRKDWTEKSAIGHTHIASAVAGLAMALAECSRPCYRKTHFQNHLDGAEDEEDEEDADEQVKLLDQVLDQVLDLLYWMVSVQYNFSVGPDKFGRWVSDSMSNSTGDGLERPKKAFDQLDNTRFCKFRVWNFLEACDRKDADLPTIMNFLGAMESLVDNKEKAHENCTPKFCQQAVIDSTKTQQMHAPVGHHDCSKLEFDMDQIDKAIDEGHSTAWLCGEENISDNKVQLAHPHDDYVAISHVWSDGTGVGLSSKKEEDPDSRARMVNSCLWEFWEDKVNKVWEGEDRKAIWWDAISVPEGEKQYVKALESLHKNYANAKCTIVHDKELTRTEFKNDGSPCVALVLSNWFSRGWTALELQMSKQVKVLFRKDGEIVPYDLDKDILEFSPSTTSPAHWLATSWIKRLREPVNDIGDIIHTLNSRSTSRPRDKTRIAALLADVPHCDFSGQEGEITRQILSYLGKVPSLCLFHGEATMKNSGPWSWCPSTIFNMPAATPIDVESRTMSDFLSLLDVTEDGAISGQWRCRELKEDDDKTVHLFGRDPSSRVKVRLALQKSQIQRCLLLRPMASLQQGEPALLVKRLGQRPDHNDEQTLLCDYVGTVWETQALKESDWRYSQIIMGSKLDPDESKKLADFGDVSSEYPKDSISDEKVVVDVEDCEPQQKPDPAAWLSSENTHYYDEWLGDDGSFLRVLQSSSVDERSLQEQLIDSIAKANQKAAQYLLELSKDDLDPELADQLRLKVDEGEDEVKSHAIINGLWSLGDHYLQEREWDKAEEAYNSALGLFESLTEDDLSSQAHLIPSYTRAMLTYQRGLVSMLSDNSSDAGSFFTRTLEMMNGRTRSQKPLNQNGTRSQGSVKKEVVKNKQHARGDRPEDRDGDYFVKRSALGALILLSIDQENGDDEQLDEPREYFMRSLRFAERDRLEGNAAKAIIDYSLGMPEDDPPSLGEEAVDIEKTLRSALKKFDVLFRKKHLLCCVTALCLGVTLRIRSLSASDSEQVRLSEDAKEHFERAAADMMEMLPDFSEEENDSGRGMRLRSIALAHKQLLENDD</sequence>
<reference evidence="2 3" key="1">
    <citation type="submission" date="2012-08" db="EMBL/GenBank/DDBJ databases">
        <authorList>
            <person name="Gan P.H.P."/>
            <person name="Ikeda K."/>
            <person name="Irieda H."/>
            <person name="Narusaka M."/>
            <person name="O'Connell R.J."/>
            <person name="Narusaka Y."/>
            <person name="Takano Y."/>
            <person name="Kubo Y."/>
            <person name="Shirasu K."/>
        </authorList>
    </citation>
    <scope>NUCLEOTIDE SEQUENCE [LARGE SCALE GENOMIC DNA]</scope>
    <source>
        <strain evidence="2 3">Nara gc5</strain>
    </source>
</reference>
<comment type="caution">
    <text evidence="2">The sequence shown here is derived from an EMBL/GenBank/DDBJ whole genome shotgun (WGS) entry which is preliminary data.</text>
</comment>
<reference evidence="2 3" key="2">
    <citation type="submission" date="2020-04" db="EMBL/GenBank/DDBJ databases">
        <title>Genome sequencing and assembly of multiple isolates from the Colletotrichum gloeosporioides species complex.</title>
        <authorList>
            <person name="Gan P."/>
            <person name="Shirasu K."/>
        </authorList>
    </citation>
    <scope>NUCLEOTIDE SEQUENCE [LARGE SCALE GENOMIC DNA]</scope>
    <source>
        <strain evidence="2 3">Nara gc5</strain>
    </source>
</reference>
<dbReference type="PANTHER" id="PTHR39596">
    <property type="match status" value="1"/>
</dbReference>